<dbReference type="OrthoDB" id="70577at2157"/>
<protein>
    <recommendedName>
        <fullName evidence="4">DUF916 domain-containing protein</fullName>
    </recommendedName>
</protein>
<dbReference type="Proteomes" id="UP000009231">
    <property type="component" value="Chromosome"/>
</dbReference>
<sequence length="302" mass="33232">MLSSNYLKKLSIIALILISLTTACWATSGLSVSPADITVKINSTQLFQEEIAVANIGDSTLNVTITKKRMMKNNAYTLYTDDGIATWITVDPAEFTLAPNETKSVKVSINIPSNLNYSDAMGALIIKGNPVETQTKNSSGTNLILKQAPAILVPVVVGLPGQIIESLKLSNHKSSLLLLNFMPGTFNYNVTNNGTVSENATATTQINGWFSKHQVNSSGTVYPGDNYYFKNTWTPDIYDLGMYTAETNITYGKYGTTKTIVQKDNVFVIPVWLIILIILALTVWIIRKKEIKSPIVIKRRDD</sequence>
<dbReference type="KEGG" id="mew:MSWAN_1387"/>
<keyword evidence="1" id="KW-1133">Transmembrane helix</keyword>
<keyword evidence="3" id="KW-1185">Reference proteome</keyword>
<accession>F6D734</accession>
<dbReference type="eggNOG" id="arCOG02566">
    <property type="taxonomic scope" value="Archaea"/>
</dbReference>
<organism evidence="2 3">
    <name type="scientific">Methanobacterium paludis (strain DSM 25820 / JCM 18151 / SWAN1)</name>
    <dbReference type="NCBI Taxonomy" id="868131"/>
    <lineage>
        <taxon>Archaea</taxon>
        <taxon>Methanobacteriati</taxon>
        <taxon>Methanobacteriota</taxon>
        <taxon>Methanomada group</taxon>
        <taxon>Methanobacteria</taxon>
        <taxon>Methanobacteriales</taxon>
        <taxon>Methanobacteriaceae</taxon>
        <taxon>Methanobacterium</taxon>
    </lineage>
</organism>
<reference evidence="2 3" key="1">
    <citation type="journal article" date="2014" name="Int. J. Syst. Evol. Microbiol.">
        <title>Methanobacterium paludis sp. nov. and a novel strain of Methanobacterium lacus isolated from northern peatlands.</title>
        <authorList>
            <person name="Cadillo-Quiroz H."/>
            <person name="Brauer S.L."/>
            <person name="Goodson N."/>
            <person name="Yavitt J.B."/>
            <person name="Zinder S.H."/>
        </authorList>
    </citation>
    <scope>NUCLEOTIDE SEQUENCE [LARGE SCALE GENOMIC DNA]</scope>
    <source>
        <strain evidence="3">DSM 25820 / JCM 18151 / SWAN1</strain>
    </source>
</reference>
<dbReference type="STRING" id="868131.MSWAN_1387"/>
<evidence type="ECO:0000313" key="3">
    <source>
        <dbReference type="Proteomes" id="UP000009231"/>
    </source>
</evidence>
<keyword evidence="1" id="KW-0812">Transmembrane</keyword>
<gene>
    <name evidence="2" type="ordered locus">MSWAN_1387</name>
</gene>
<name>F6D734_METPW</name>
<dbReference type="AlphaFoldDB" id="F6D734"/>
<dbReference type="GeneID" id="10668892"/>
<dbReference type="RefSeq" id="WP_013825902.1">
    <property type="nucleotide sequence ID" value="NC_015574.1"/>
</dbReference>
<feature type="transmembrane region" description="Helical" evidence="1">
    <location>
        <begin position="266"/>
        <end position="286"/>
    </location>
</feature>
<dbReference type="InterPro" id="IPR013783">
    <property type="entry name" value="Ig-like_fold"/>
</dbReference>
<proteinExistence type="predicted"/>
<evidence type="ECO:0000313" key="2">
    <source>
        <dbReference type="EMBL" id="AEG18401.1"/>
    </source>
</evidence>
<dbReference type="EMBL" id="CP002772">
    <property type="protein sequence ID" value="AEG18401.1"/>
    <property type="molecule type" value="Genomic_DNA"/>
</dbReference>
<keyword evidence="1" id="KW-0472">Membrane</keyword>
<dbReference type="Gene3D" id="2.60.40.10">
    <property type="entry name" value="Immunoglobulins"/>
    <property type="match status" value="1"/>
</dbReference>
<evidence type="ECO:0008006" key="4">
    <source>
        <dbReference type="Google" id="ProtNLM"/>
    </source>
</evidence>
<evidence type="ECO:0000256" key="1">
    <source>
        <dbReference type="SAM" id="Phobius"/>
    </source>
</evidence>
<dbReference type="HOGENOM" id="CLU_935714_0_0_2"/>